<reference evidence="2 3" key="1">
    <citation type="submission" date="2024-08" db="EMBL/GenBank/DDBJ databases">
        <title>Gnathostoma spinigerum genome.</title>
        <authorList>
            <person name="Gonzalez-Bertolin B."/>
            <person name="Monzon S."/>
            <person name="Zaballos A."/>
            <person name="Jimenez P."/>
            <person name="Dekumyoy P."/>
            <person name="Varona S."/>
            <person name="Cuesta I."/>
            <person name="Sumanam S."/>
            <person name="Adisakwattana P."/>
            <person name="Gasser R.B."/>
            <person name="Hernandez-Gonzalez A."/>
            <person name="Young N.D."/>
            <person name="Perteguer M.J."/>
        </authorList>
    </citation>
    <scope>NUCLEOTIDE SEQUENCE [LARGE SCALE GENOMIC DNA]</scope>
    <source>
        <strain evidence="2">AL3</strain>
        <tissue evidence="2">Liver</tissue>
    </source>
</reference>
<keyword evidence="1" id="KW-1133">Transmembrane helix</keyword>
<protein>
    <submittedName>
        <fullName evidence="2">Uncharacterized protein</fullName>
    </submittedName>
</protein>
<dbReference type="PANTHER" id="PTHR10796:SF181">
    <property type="entry name" value="SSD DOMAIN-CONTAINING PROTEIN"/>
    <property type="match status" value="1"/>
</dbReference>
<comment type="caution">
    <text evidence="2">The sequence shown here is derived from an EMBL/GenBank/DDBJ whole genome shotgun (WGS) entry which is preliminary data.</text>
</comment>
<keyword evidence="3" id="KW-1185">Reference proteome</keyword>
<dbReference type="EMBL" id="JBGFUD010000543">
    <property type="protein sequence ID" value="MFH4974746.1"/>
    <property type="molecule type" value="Genomic_DNA"/>
</dbReference>
<evidence type="ECO:0000313" key="3">
    <source>
        <dbReference type="Proteomes" id="UP001608902"/>
    </source>
</evidence>
<dbReference type="InterPro" id="IPR051697">
    <property type="entry name" value="Patched_domain-protein"/>
</dbReference>
<sequence length="89" mass="10438">MRFDCIEQPFASLLAKYAQLVTRYPWPFIVLPIVLTCFLSTGLTKHSDAFLKDNLDLYTPTDARSVYELHQIDRLFHINDSDPFFALRR</sequence>
<keyword evidence="1" id="KW-0812">Transmembrane</keyword>
<proteinExistence type="predicted"/>
<accession>A0ABD6E6G3</accession>
<feature type="transmembrane region" description="Helical" evidence="1">
    <location>
        <begin position="24"/>
        <end position="43"/>
    </location>
</feature>
<keyword evidence="1" id="KW-0472">Membrane</keyword>
<dbReference type="PANTHER" id="PTHR10796">
    <property type="entry name" value="PATCHED-RELATED"/>
    <property type="match status" value="1"/>
</dbReference>
<organism evidence="2 3">
    <name type="scientific">Gnathostoma spinigerum</name>
    <dbReference type="NCBI Taxonomy" id="75299"/>
    <lineage>
        <taxon>Eukaryota</taxon>
        <taxon>Metazoa</taxon>
        <taxon>Ecdysozoa</taxon>
        <taxon>Nematoda</taxon>
        <taxon>Chromadorea</taxon>
        <taxon>Rhabditida</taxon>
        <taxon>Spirurina</taxon>
        <taxon>Gnathostomatomorpha</taxon>
        <taxon>Gnathostomatoidea</taxon>
        <taxon>Gnathostomatidae</taxon>
        <taxon>Gnathostoma</taxon>
    </lineage>
</organism>
<dbReference type="Proteomes" id="UP001608902">
    <property type="component" value="Unassembled WGS sequence"/>
</dbReference>
<evidence type="ECO:0000313" key="2">
    <source>
        <dbReference type="EMBL" id="MFH4974746.1"/>
    </source>
</evidence>
<name>A0ABD6E6G3_9BILA</name>
<evidence type="ECO:0000256" key="1">
    <source>
        <dbReference type="SAM" id="Phobius"/>
    </source>
</evidence>
<dbReference type="AlphaFoldDB" id="A0ABD6E6G3"/>
<gene>
    <name evidence="2" type="ORF">AB6A40_001455</name>
</gene>